<organism evidence="2 3">
    <name type="scientific">Alkalispirochaeta americana</name>
    <dbReference type="NCBI Taxonomy" id="159291"/>
    <lineage>
        <taxon>Bacteria</taxon>
        <taxon>Pseudomonadati</taxon>
        <taxon>Spirochaetota</taxon>
        <taxon>Spirochaetia</taxon>
        <taxon>Spirochaetales</taxon>
        <taxon>Spirochaetaceae</taxon>
        <taxon>Alkalispirochaeta</taxon>
    </lineage>
</organism>
<evidence type="ECO:0000313" key="2">
    <source>
        <dbReference type="EMBL" id="SIR13591.1"/>
    </source>
</evidence>
<evidence type="ECO:0000259" key="1">
    <source>
        <dbReference type="Pfam" id="PF04471"/>
    </source>
</evidence>
<dbReference type="STRING" id="159291.SAMN05920897_1541"/>
<protein>
    <submittedName>
        <fullName evidence="2">Restriction system protein</fullName>
    </submittedName>
</protein>
<feature type="domain" description="Restriction endonuclease type IV Mrr" evidence="1">
    <location>
        <begin position="190"/>
        <end position="300"/>
    </location>
</feature>
<sequence length="327" mass="35835">MSKCILVRSPWVLVKEGWIGYGWSRVDFSSFSSHKDLIRCFRESRIDFGRSEKQIVRFFNIAEGDIVVVPVPGAILIGVSTGKKSYGEGVKHGSNRVSVDFFRNAEGNLVKVPRKSLSTAFSSRLRIRQSVVSLSEFAPEIEQIIASLKGGGSAIYSSHVQEMDALEVESFREAMLDNIRSGRTYLPCGGAGLEELVLELLKLDGYEAAIMAKKGQDGVADVDIAAFKTDFLSSTKLLIQVKHHVGASGFHGVKQIQAAEDEEQVLRWLITTAEVSDELREKAQVSNVNIMDGQEFSGWLTSHVAALSVSTRNKLGISSVPSLLIKA</sequence>
<dbReference type="Proteomes" id="UP000186400">
    <property type="component" value="Unassembled WGS sequence"/>
</dbReference>
<accession>A0A1N6YGE6</accession>
<proteinExistence type="predicted"/>
<dbReference type="InterPro" id="IPR011335">
    <property type="entry name" value="Restrct_endonuc-II-like"/>
</dbReference>
<dbReference type="GO" id="GO:0009307">
    <property type="term" value="P:DNA restriction-modification system"/>
    <property type="evidence" value="ECO:0007669"/>
    <property type="project" value="InterPro"/>
</dbReference>
<dbReference type="GO" id="GO:0003677">
    <property type="term" value="F:DNA binding"/>
    <property type="evidence" value="ECO:0007669"/>
    <property type="project" value="InterPro"/>
</dbReference>
<name>A0A1N6YGE6_9SPIO</name>
<keyword evidence="3" id="KW-1185">Reference proteome</keyword>
<dbReference type="EMBL" id="FTMS01000054">
    <property type="protein sequence ID" value="SIR13591.1"/>
    <property type="molecule type" value="Genomic_DNA"/>
</dbReference>
<dbReference type="SUPFAM" id="SSF52980">
    <property type="entry name" value="Restriction endonuclease-like"/>
    <property type="match status" value="1"/>
</dbReference>
<dbReference type="GO" id="GO:0004519">
    <property type="term" value="F:endonuclease activity"/>
    <property type="evidence" value="ECO:0007669"/>
    <property type="project" value="InterPro"/>
</dbReference>
<dbReference type="Pfam" id="PF04471">
    <property type="entry name" value="Mrr_cat"/>
    <property type="match status" value="1"/>
</dbReference>
<evidence type="ECO:0000313" key="3">
    <source>
        <dbReference type="Proteomes" id="UP000186400"/>
    </source>
</evidence>
<dbReference type="RefSeq" id="WP_076490034.1">
    <property type="nucleotide sequence ID" value="NZ_FTMS01000054.1"/>
</dbReference>
<dbReference type="AlphaFoldDB" id="A0A1N6YGE6"/>
<gene>
    <name evidence="2" type="ORF">SAMN05920897_1541</name>
</gene>
<dbReference type="OrthoDB" id="2087905at2"/>
<dbReference type="InterPro" id="IPR007560">
    <property type="entry name" value="Restrct_endonuc_IV_Mrr"/>
</dbReference>
<reference evidence="2 3" key="1">
    <citation type="submission" date="2017-01" db="EMBL/GenBank/DDBJ databases">
        <authorList>
            <person name="Mah S.A."/>
            <person name="Swanson W.J."/>
            <person name="Moy G.W."/>
            <person name="Vacquier V.D."/>
        </authorList>
    </citation>
    <scope>NUCLEOTIDE SEQUENCE [LARGE SCALE GENOMIC DNA]</scope>
    <source>
        <strain evidence="2 3">ASpG1</strain>
    </source>
</reference>